<dbReference type="InterPro" id="IPR006665">
    <property type="entry name" value="OmpA-like"/>
</dbReference>
<reference evidence="7" key="2">
    <citation type="submission" date="2021-04" db="EMBL/GenBank/DDBJ databases">
        <authorList>
            <person name="Gilroy R."/>
        </authorList>
    </citation>
    <scope>NUCLEOTIDE SEQUENCE</scope>
    <source>
        <strain evidence="7">CHK186-16707</strain>
    </source>
</reference>
<dbReference type="InterPro" id="IPR006690">
    <property type="entry name" value="OMPA-like_CS"/>
</dbReference>
<evidence type="ECO:0000313" key="8">
    <source>
        <dbReference type="Proteomes" id="UP000824225"/>
    </source>
</evidence>
<dbReference type="Gene3D" id="3.40.50.410">
    <property type="entry name" value="von Willebrand factor, type A domain"/>
    <property type="match status" value="1"/>
</dbReference>
<dbReference type="Pfam" id="PF00691">
    <property type="entry name" value="OmpA"/>
    <property type="match status" value="1"/>
</dbReference>
<dbReference type="SUPFAM" id="SSF103088">
    <property type="entry name" value="OmpA-like"/>
    <property type="match status" value="1"/>
</dbReference>
<organism evidence="7 8">
    <name type="scientific">Candidatus Mailhella merdigallinarum</name>
    <dbReference type="NCBI Taxonomy" id="2838658"/>
    <lineage>
        <taxon>Bacteria</taxon>
        <taxon>Pseudomonadati</taxon>
        <taxon>Thermodesulfobacteriota</taxon>
        <taxon>Desulfovibrionia</taxon>
        <taxon>Desulfovibrionales</taxon>
        <taxon>Desulfovibrionaceae</taxon>
        <taxon>Mailhella</taxon>
    </lineage>
</organism>
<dbReference type="EMBL" id="DXAN01000010">
    <property type="protein sequence ID" value="HJA08332.1"/>
    <property type="molecule type" value="Genomic_DNA"/>
</dbReference>
<evidence type="ECO:0000256" key="2">
    <source>
        <dbReference type="ARBA" id="ARBA00023136"/>
    </source>
</evidence>
<name>A0A9D2HBR0_9BACT</name>
<evidence type="ECO:0000256" key="4">
    <source>
        <dbReference type="PROSITE-ProRule" id="PRU00473"/>
    </source>
</evidence>
<dbReference type="AlphaFoldDB" id="A0A9D2HBR0"/>
<dbReference type="SUPFAM" id="SSF53300">
    <property type="entry name" value="vWA-like"/>
    <property type="match status" value="1"/>
</dbReference>
<feature type="chain" id="PRO_5038629103" evidence="5">
    <location>
        <begin position="24"/>
        <end position="334"/>
    </location>
</feature>
<dbReference type="GO" id="GO:0009279">
    <property type="term" value="C:cell outer membrane"/>
    <property type="evidence" value="ECO:0007669"/>
    <property type="project" value="UniProtKB-SubCell"/>
</dbReference>
<dbReference type="CDD" id="cd07185">
    <property type="entry name" value="OmpA_C-like"/>
    <property type="match status" value="1"/>
</dbReference>
<evidence type="ECO:0000256" key="5">
    <source>
        <dbReference type="SAM" id="SignalP"/>
    </source>
</evidence>
<dbReference type="PROSITE" id="PS01068">
    <property type="entry name" value="OMPA_1"/>
    <property type="match status" value="1"/>
</dbReference>
<feature type="signal peptide" evidence="5">
    <location>
        <begin position="1"/>
        <end position="23"/>
    </location>
</feature>
<dbReference type="PROSITE" id="PS51123">
    <property type="entry name" value="OMPA_2"/>
    <property type="match status" value="1"/>
</dbReference>
<reference evidence="7" key="1">
    <citation type="journal article" date="2021" name="PeerJ">
        <title>Extensive microbial diversity within the chicken gut microbiome revealed by metagenomics and culture.</title>
        <authorList>
            <person name="Gilroy R."/>
            <person name="Ravi A."/>
            <person name="Getino M."/>
            <person name="Pursley I."/>
            <person name="Horton D.L."/>
            <person name="Alikhan N.F."/>
            <person name="Baker D."/>
            <person name="Gharbi K."/>
            <person name="Hall N."/>
            <person name="Watson M."/>
            <person name="Adriaenssens E.M."/>
            <person name="Foster-Nyarko E."/>
            <person name="Jarju S."/>
            <person name="Secka A."/>
            <person name="Antonio M."/>
            <person name="Oren A."/>
            <person name="Chaudhuri R.R."/>
            <person name="La Ragione R."/>
            <person name="Hildebrand F."/>
            <person name="Pallen M.J."/>
        </authorList>
    </citation>
    <scope>NUCLEOTIDE SEQUENCE</scope>
    <source>
        <strain evidence="7">CHK186-16707</strain>
    </source>
</reference>
<sequence>MKSLRTLLLSAVLVMGLTPVAHAAESIVRSVDSFDFLVDYSGSMMMKSPTLKAPKIDVAKQVLTKVNNAIPDLGYMASLHTFAPAATLLPGAAWNQSVMDQSLASLRDDLAIFGRLTPMGNGLAALAPEYAAMARPTAVIIASDGMSNRGVDPVAEAAAIYQSQPGLCFHIVSLAEAGSEGEATLNKIAALNNCTVMVNAADLLTSQQAVDQFVADVFYDTVVEEAIILHGVNFAFDSYALDSKAMGILNEVASILKSRPGVTVTLEGWTDSIGTDAYNKGLSQRRADAVKNYLIKQGIPAQNLLAVGMGKSFKYDNSTAEGRYLNRRVELIFN</sequence>
<comment type="subcellular location">
    <subcellularLocation>
        <location evidence="1">Cell outer membrane</location>
    </subcellularLocation>
</comment>
<protein>
    <submittedName>
        <fullName evidence="7">OmpA family protein</fullName>
    </submittedName>
</protein>
<evidence type="ECO:0000313" key="7">
    <source>
        <dbReference type="EMBL" id="HJA08332.1"/>
    </source>
</evidence>
<accession>A0A9D2HBR0</accession>
<evidence type="ECO:0000259" key="6">
    <source>
        <dbReference type="PROSITE" id="PS51123"/>
    </source>
</evidence>
<dbReference type="InterPro" id="IPR006664">
    <property type="entry name" value="OMP_bac"/>
</dbReference>
<keyword evidence="5" id="KW-0732">Signal</keyword>
<dbReference type="PRINTS" id="PR01021">
    <property type="entry name" value="OMPADOMAIN"/>
</dbReference>
<keyword evidence="3" id="KW-0998">Cell outer membrane</keyword>
<comment type="caution">
    <text evidence="7">The sequence shown here is derived from an EMBL/GenBank/DDBJ whole genome shotgun (WGS) entry which is preliminary data.</text>
</comment>
<dbReference type="PANTHER" id="PTHR30329">
    <property type="entry name" value="STATOR ELEMENT OF FLAGELLAR MOTOR COMPLEX"/>
    <property type="match status" value="1"/>
</dbReference>
<keyword evidence="2 4" id="KW-0472">Membrane</keyword>
<evidence type="ECO:0000256" key="3">
    <source>
        <dbReference type="ARBA" id="ARBA00023237"/>
    </source>
</evidence>
<feature type="domain" description="OmpA-like" evidence="6">
    <location>
        <begin position="222"/>
        <end position="334"/>
    </location>
</feature>
<evidence type="ECO:0000256" key="1">
    <source>
        <dbReference type="ARBA" id="ARBA00004442"/>
    </source>
</evidence>
<dbReference type="Gene3D" id="3.30.1330.60">
    <property type="entry name" value="OmpA-like domain"/>
    <property type="match status" value="1"/>
</dbReference>
<gene>
    <name evidence="7" type="ORF">H9962_03970</name>
</gene>
<proteinExistence type="predicted"/>
<dbReference type="InterPro" id="IPR036465">
    <property type="entry name" value="vWFA_dom_sf"/>
</dbReference>
<dbReference type="PANTHER" id="PTHR30329:SF21">
    <property type="entry name" value="LIPOPROTEIN YIAD-RELATED"/>
    <property type="match status" value="1"/>
</dbReference>
<dbReference type="Proteomes" id="UP000824225">
    <property type="component" value="Unassembled WGS sequence"/>
</dbReference>
<dbReference type="InterPro" id="IPR050330">
    <property type="entry name" value="Bact_OuterMem_StrucFunc"/>
</dbReference>
<dbReference type="InterPro" id="IPR036737">
    <property type="entry name" value="OmpA-like_sf"/>
</dbReference>